<dbReference type="Proteomes" id="UP000800235">
    <property type="component" value="Unassembled WGS sequence"/>
</dbReference>
<keyword evidence="4" id="KW-0964">Secreted</keyword>
<sequence>MYFQPSSAEVLENASKNTSKQSVPPECTVTRFASISAALKSCTEIVLDSIVVPAATILDLTKLKKGTTITFKGTTTFTHGTENIDLIQVGGTDITVQGAPGAVLNGNGPSWWDGEGSNGGDEKPNHFIAVKKALGNSIIKDLYILNWPVHCFYITGSQGLILQNIVLNNTAGDAPNSKSGGIAAGHNTDGFGIASSDNVVLKDSKVWNQDDCVAITSGNNITVSNMYCNGGHGMSIGSVGGKSNNTVTNVTFRDSVVANQQNALRIKSNSDTTGLVKGIRYENILIQNATKYGLVIQQDYLNGGPTGQPTNGVKIEDITVKNVTGTAHSKARNYYILCGQGSCKNFQIDDVKIEGGTKGDYCNNAWVGNFACPKVRPSNL</sequence>
<dbReference type="Gene3D" id="2.160.20.10">
    <property type="entry name" value="Single-stranded right-handed beta-helix, Pectin lyase-like"/>
    <property type="match status" value="1"/>
</dbReference>
<evidence type="ECO:0000313" key="16">
    <source>
        <dbReference type="EMBL" id="KAF2436211.1"/>
    </source>
</evidence>
<dbReference type="SMART" id="SM00710">
    <property type="entry name" value="PbH1"/>
    <property type="match status" value="8"/>
</dbReference>
<dbReference type="InterPro" id="IPR012334">
    <property type="entry name" value="Pectin_lyas_fold"/>
</dbReference>
<evidence type="ECO:0000256" key="10">
    <source>
        <dbReference type="ARBA" id="ARBA00023295"/>
    </source>
</evidence>
<dbReference type="Pfam" id="PF00295">
    <property type="entry name" value="Glyco_hydro_28"/>
    <property type="match status" value="1"/>
</dbReference>
<evidence type="ECO:0000256" key="7">
    <source>
        <dbReference type="ARBA" id="ARBA00022801"/>
    </source>
</evidence>
<evidence type="ECO:0000256" key="1">
    <source>
        <dbReference type="ARBA" id="ARBA00004613"/>
    </source>
</evidence>
<dbReference type="GO" id="GO:0045490">
    <property type="term" value="P:pectin catabolic process"/>
    <property type="evidence" value="ECO:0007669"/>
    <property type="project" value="TreeGrafter"/>
</dbReference>
<comment type="subcellular location">
    <subcellularLocation>
        <location evidence="1">Secreted</location>
    </subcellularLocation>
</comment>
<evidence type="ECO:0000313" key="17">
    <source>
        <dbReference type="Proteomes" id="UP000800235"/>
    </source>
</evidence>
<evidence type="ECO:0000256" key="3">
    <source>
        <dbReference type="ARBA" id="ARBA00012736"/>
    </source>
</evidence>
<protein>
    <recommendedName>
        <fullName evidence="3">endo-polygalacturonase</fullName>
        <ecNumber evidence="3">3.2.1.15</ecNumber>
    </recommendedName>
</protein>
<dbReference type="InterPro" id="IPR006626">
    <property type="entry name" value="PbH1"/>
</dbReference>
<keyword evidence="9" id="KW-0325">Glycoprotein</keyword>
<dbReference type="InterPro" id="IPR050434">
    <property type="entry name" value="Glycosyl_hydrlase_28"/>
</dbReference>
<evidence type="ECO:0000256" key="9">
    <source>
        <dbReference type="ARBA" id="ARBA00023180"/>
    </source>
</evidence>
<evidence type="ECO:0000256" key="14">
    <source>
        <dbReference type="PROSITE-ProRule" id="PRU10052"/>
    </source>
</evidence>
<dbReference type="PANTHER" id="PTHR31884">
    <property type="entry name" value="POLYGALACTURONASE"/>
    <property type="match status" value="1"/>
</dbReference>
<evidence type="ECO:0000256" key="8">
    <source>
        <dbReference type="ARBA" id="ARBA00023157"/>
    </source>
</evidence>
<evidence type="ECO:0000256" key="12">
    <source>
        <dbReference type="ARBA" id="ARBA00034074"/>
    </source>
</evidence>
<evidence type="ECO:0000256" key="15">
    <source>
        <dbReference type="RuleBase" id="RU361169"/>
    </source>
</evidence>
<dbReference type="InterPro" id="IPR011050">
    <property type="entry name" value="Pectin_lyase_fold/virulence"/>
</dbReference>
<feature type="active site" evidence="14">
    <location>
        <position position="232"/>
    </location>
</feature>
<dbReference type="FunFam" id="2.160.20.10:FF:000002">
    <property type="entry name" value="Endopolygalacturonase D"/>
    <property type="match status" value="1"/>
</dbReference>
<name>A0A9P4P441_9PEZI</name>
<dbReference type="PROSITE" id="PS00502">
    <property type="entry name" value="POLYGALACTURONASE"/>
    <property type="match status" value="1"/>
</dbReference>
<gene>
    <name evidence="16" type="ORF">EJ08DRAFT_674770</name>
</gene>
<keyword evidence="7 15" id="KW-0378">Hydrolase</keyword>
<comment type="function">
    <text evidence="13">Involved in maceration and soft-rotting of plant tissue. Hydrolyzes the 1,4-alpha glycosidic bonds of de-esterified pectate in the smooth region of the plant cell wall.</text>
</comment>
<evidence type="ECO:0000256" key="6">
    <source>
        <dbReference type="ARBA" id="ARBA00022737"/>
    </source>
</evidence>
<dbReference type="EMBL" id="MU007011">
    <property type="protein sequence ID" value="KAF2436211.1"/>
    <property type="molecule type" value="Genomic_DNA"/>
</dbReference>
<dbReference type="SUPFAM" id="SSF51126">
    <property type="entry name" value="Pectin lyase-like"/>
    <property type="match status" value="1"/>
</dbReference>
<evidence type="ECO:0000256" key="13">
    <source>
        <dbReference type="ARBA" id="ARBA00037707"/>
    </source>
</evidence>
<evidence type="ECO:0000256" key="5">
    <source>
        <dbReference type="ARBA" id="ARBA00022729"/>
    </source>
</evidence>
<keyword evidence="5" id="KW-0732">Signal</keyword>
<dbReference type="GO" id="GO:0071555">
    <property type="term" value="P:cell wall organization"/>
    <property type="evidence" value="ECO:0007669"/>
    <property type="project" value="UniProtKB-KW"/>
</dbReference>
<evidence type="ECO:0000256" key="2">
    <source>
        <dbReference type="ARBA" id="ARBA00008834"/>
    </source>
</evidence>
<keyword evidence="11" id="KW-0961">Cell wall biogenesis/degradation</keyword>
<evidence type="ECO:0000256" key="11">
    <source>
        <dbReference type="ARBA" id="ARBA00023316"/>
    </source>
</evidence>
<dbReference type="AlphaFoldDB" id="A0A9P4P441"/>
<comment type="caution">
    <text evidence="16">The sequence shown here is derived from an EMBL/GenBank/DDBJ whole genome shotgun (WGS) entry which is preliminary data.</text>
</comment>
<keyword evidence="10 15" id="KW-0326">Glycosidase</keyword>
<keyword evidence="8" id="KW-1015">Disulfide bond</keyword>
<dbReference type="InterPro" id="IPR000743">
    <property type="entry name" value="Glyco_hydro_28"/>
</dbReference>
<comment type="similarity">
    <text evidence="2 15">Belongs to the glycosyl hydrolase 28 family.</text>
</comment>
<dbReference type="OrthoDB" id="1546079at2759"/>
<dbReference type="EC" id="3.2.1.15" evidence="3"/>
<dbReference type="PANTHER" id="PTHR31884:SF9">
    <property type="entry name" value="ENDOPOLYGALACTURONASE D-RELATED"/>
    <property type="match status" value="1"/>
</dbReference>
<accession>A0A9P4P441</accession>
<reference evidence="16" key="1">
    <citation type="journal article" date="2020" name="Stud. Mycol.">
        <title>101 Dothideomycetes genomes: a test case for predicting lifestyles and emergence of pathogens.</title>
        <authorList>
            <person name="Haridas S."/>
            <person name="Albert R."/>
            <person name="Binder M."/>
            <person name="Bloem J."/>
            <person name="Labutti K."/>
            <person name="Salamov A."/>
            <person name="Andreopoulos B."/>
            <person name="Baker S."/>
            <person name="Barry K."/>
            <person name="Bills G."/>
            <person name="Bluhm B."/>
            <person name="Cannon C."/>
            <person name="Castanera R."/>
            <person name="Culley D."/>
            <person name="Daum C."/>
            <person name="Ezra D."/>
            <person name="Gonzalez J."/>
            <person name="Henrissat B."/>
            <person name="Kuo A."/>
            <person name="Liang C."/>
            <person name="Lipzen A."/>
            <person name="Lutzoni F."/>
            <person name="Magnuson J."/>
            <person name="Mondo S."/>
            <person name="Nolan M."/>
            <person name="Ohm R."/>
            <person name="Pangilinan J."/>
            <person name="Park H.-J."/>
            <person name="Ramirez L."/>
            <person name="Alfaro M."/>
            <person name="Sun H."/>
            <person name="Tritt A."/>
            <person name="Yoshinaga Y."/>
            <person name="Zwiers L.-H."/>
            <person name="Turgeon B."/>
            <person name="Goodwin S."/>
            <person name="Spatafora J."/>
            <person name="Crous P."/>
            <person name="Grigoriev I."/>
        </authorList>
    </citation>
    <scope>NUCLEOTIDE SEQUENCE</scope>
    <source>
        <strain evidence="16">CBS 130266</strain>
    </source>
</reference>
<evidence type="ECO:0000256" key="4">
    <source>
        <dbReference type="ARBA" id="ARBA00022525"/>
    </source>
</evidence>
<dbReference type="GO" id="GO:0005576">
    <property type="term" value="C:extracellular region"/>
    <property type="evidence" value="ECO:0007669"/>
    <property type="project" value="UniProtKB-SubCell"/>
</dbReference>
<keyword evidence="17" id="KW-1185">Reference proteome</keyword>
<keyword evidence="6" id="KW-0677">Repeat</keyword>
<proteinExistence type="inferred from homology"/>
<comment type="catalytic activity">
    <reaction evidence="12">
        <text>(1,4-alpha-D-galacturonosyl)n+m + H2O = (1,4-alpha-D-galacturonosyl)n + (1,4-alpha-D-galacturonosyl)m.</text>
        <dbReference type="EC" id="3.2.1.15"/>
    </reaction>
</comment>
<dbReference type="GO" id="GO:0004650">
    <property type="term" value="F:polygalacturonase activity"/>
    <property type="evidence" value="ECO:0007669"/>
    <property type="project" value="UniProtKB-EC"/>
</dbReference>
<organism evidence="16 17">
    <name type="scientific">Tothia fuscella</name>
    <dbReference type="NCBI Taxonomy" id="1048955"/>
    <lineage>
        <taxon>Eukaryota</taxon>
        <taxon>Fungi</taxon>
        <taxon>Dikarya</taxon>
        <taxon>Ascomycota</taxon>
        <taxon>Pezizomycotina</taxon>
        <taxon>Dothideomycetes</taxon>
        <taxon>Pleosporomycetidae</taxon>
        <taxon>Venturiales</taxon>
        <taxon>Cylindrosympodiaceae</taxon>
        <taxon>Tothia</taxon>
    </lineage>
</organism>